<protein>
    <submittedName>
        <fullName evidence="2">Uncharacterized protein</fullName>
    </submittedName>
</protein>
<feature type="region of interest" description="Disordered" evidence="1">
    <location>
        <begin position="1"/>
        <end position="50"/>
    </location>
</feature>
<accession>A0A6J5GPS7</accession>
<dbReference type="EMBL" id="CADIKI010000016">
    <property type="protein sequence ID" value="CAB3801318.1"/>
    <property type="molecule type" value="Genomic_DNA"/>
</dbReference>
<gene>
    <name evidence="2" type="ORF">LMG27177_05025</name>
</gene>
<evidence type="ECO:0000313" key="3">
    <source>
        <dbReference type="Proteomes" id="UP000494252"/>
    </source>
</evidence>
<feature type="region of interest" description="Disordered" evidence="1">
    <location>
        <begin position="151"/>
        <end position="234"/>
    </location>
</feature>
<dbReference type="RefSeq" id="WP_175163996.1">
    <property type="nucleotide sequence ID" value="NZ_CADIKI010000016.1"/>
</dbReference>
<evidence type="ECO:0000256" key="1">
    <source>
        <dbReference type="SAM" id="MobiDB-lite"/>
    </source>
</evidence>
<keyword evidence="3" id="KW-1185">Reference proteome</keyword>
<name>A0A6J5GPS7_9BURK</name>
<feature type="compositionally biased region" description="Low complexity" evidence="1">
    <location>
        <begin position="1"/>
        <end position="20"/>
    </location>
</feature>
<reference evidence="2 3" key="1">
    <citation type="submission" date="2020-04" db="EMBL/GenBank/DDBJ databases">
        <authorList>
            <person name="De Canck E."/>
        </authorList>
    </citation>
    <scope>NUCLEOTIDE SEQUENCE [LARGE SCALE GENOMIC DNA]</scope>
    <source>
        <strain evidence="2 3">LMG 27177</strain>
    </source>
</reference>
<dbReference type="Proteomes" id="UP000494252">
    <property type="component" value="Unassembled WGS sequence"/>
</dbReference>
<organism evidence="2 3">
    <name type="scientific">Paraburkholderia fynbosensis</name>
    <dbReference type="NCBI Taxonomy" id="1200993"/>
    <lineage>
        <taxon>Bacteria</taxon>
        <taxon>Pseudomonadati</taxon>
        <taxon>Pseudomonadota</taxon>
        <taxon>Betaproteobacteria</taxon>
        <taxon>Burkholderiales</taxon>
        <taxon>Burkholderiaceae</taxon>
        <taxon>Paraburkholderia</taxon>
    </lineage>
</organism>
<dbReference type="AlphaFoldDB" id="A0A6J5GPS7"/>
<proteinExistence type="predicted"/>
<evidence type="ECO:0000313" key="2">
    <source>
        <dbReference type="EMBL" id="CAB3801318.1"/>
    </source>
</evidence>
<sequence>MTMQTALGGLLDRARGALSGVRPALEPRFAPRYVEPEESDNADTSTRAHASVEMSTALRGHELPLPPSPAAIRAPTSTPMPDPMPIPDRFHADDLPPVVSSDVRSALANAPADPRHQADVSVPLRPGAVSMPQPDVAVHETVSLRTVPVEPAFVQSQPAPSREPQALRGRDTGRWQPEAPLQQEKRDVTQAPARQSAPLPAVAPAYEAQASSPGVPRLPPVSPHFAQSADTTVPRVQVSIGRVEVRAAPMRATPAAAPSAANAALSLHAYLQRSRGGHS</sequence>